<comment type="caution">
    <text evidence="1">The sequence shown here is derived from an EMBL/GenBank/DDBJ whole genome shotgun (WGS) entry which is preliminary data.</text>
</comment>
<accession>A0ACB8C8F5</accession>
<organism evidence="1 2">
    <name type="scientific">Dermacentor silvarum</name>
    <name type="common">Tick</name>
    <dbReference type="NCBI Taxonomy" id="543639"/>
    <lineage>
        <taxon>Eukaryota</taxon>
        <taxon>Metazoa</taxon>
        <taxon>Ecdysozoa</taxon>
        <taxon>Arthropoda</taxon>
        <taxon>Chelicerata</taxon>
        <taxon>Arachnida</taxon>
        <taxon>Acari</taxon>
        <taxon>Parasitiformes</taxon>
        <taxon>Ixodida</taxon>
        <taxon>Ixodoidea</taxon>
        <taxon>Ixodidae</taxon>
        <taxon>Rhipicephalinae</taxon>
        <taxon>Dermacentor</taxon>
    </lineage>
</organism>
<evidence type="ECO:0000313" key="2">
    <source>
        <dbReference type="Proteomes" id="UP000821865"/>
    </source>
</evidence>
<evidence type="ECO:0000313" key="1">
    <source>
        <dbReference type="EMBL" id="KAH7937216.1"/>
    </source>
</evidence>
<name>A0ACB8C8F5_DERSI</name>
<protein>
    <submittedName>
        <fullName evidence="1">Uncharacterized protein</fullName>
    </submittedName>
</protein>
<reference evidence="1" key="1">
    <citation type="submission" date="2020-05" db="EMBL/GenBank/DDBJ databases">
        <title>Large-scale comparative analyses of tick genomes elucidate their genetic diversity and vector capacities.</title>
        <authorList>
            <person name="Jia N."/>
            <person name="Wang J."/>
            <person name="Shi W."/>
            <person name="Du L."/>
            <person name="Sun Y."/>
            <person name="Zhan W."/>
            <person name="Jiang J."/>
            <person name="Wang Q."/>
            <person name="Zhang B."/>
            <person name="Ji P."/>
            <person name="Sakyi L.B."/>
            <person name="Cui X."/>
            <person name="Yuan T."/>
            <person name="Jiang B."/>
            <person name="Yang W."/>
            <person name="Lam T.T.-Y."/>
            <person name="Chang Q."/>
            <person name="Ding S."/>
            <person name="Wang X."/>
            <person name="Zhu J."/>
            <person name="Ruan X."/>
            <person name="Zhao L."/>
            <person name="Wei J."/>
            <person name="Que T."/>
            <person name="Du C."/>
            <person name="Cheng J."/>
            <person name="Dai P."/>
            <person name="Han X."/>
            <person name="Huang E."/>
            <person name="Gao Y."/>
            <person name="Liu J."/>
            <person name="Shao H."/>
            <person name="Ye R."/>
            <person name="Li L."/>
            <person name="Wei W."/>
            <person name="Wang X."/>
            <person name="Wang C."/>
            <person name="Yang T."/>
            <person name="Huo Q."/>
            <person name="Li W."/>
            <person name="Guo W."/>
            <person name="Chen H."/>
            <person name="Zhou L."/>
            <person name="Ni X."/>
            <person name="Tian J."/>
            <person name="Zhou Y."/>
            <person name="Sheng Y."/>
            <person name="Liu T."/>
            <person name="Pan Y."/>
            <person name="Xia L."/>
            <person name="Li J."/>
            <person name="Zhao F."/>
            <person name="Cao W."/>
        </authorList>
    </citation>
    <scope>NUCLEOTIDE SEQUENCE</scope>
    <source>
        <strain evidence="1">Dsil-2018</strain>
    </source>
</reference>
<sequence length="99" mass="11086">MKGEVYFQEQGSNMVFDEGLEASKGKAVDLPLPASSYRRPPEAGYSWGTTLRSSNLPKPFFFLRHRLSMGKRTLLQAGSPPLSVFMTRALNLPHLWSSL</sequence>
<proteinExistence type="predicted"/>
<dbReference type="EMBL" id="CM023477">
    <property type="protein sequence ID" value="KAH7937216.1"/>
    <property type="molecule type" value="Genomic_DNA"/>
</dbReference>
<gene>
    <name evidence="1" type="ORF">HPB49_008916</name>
</gene>
<dbReference type="Proteomes" id="UP000821865">
    <property type="component" value="Chromosome 8"/>
</dbReference>
<keyword evidence="2" id="KW-1185">Reference proteome</keyword>